<comment type="similarity">
    <text evidence="1">Belongs to the peptidase C40 family.</text>
</comment>
<feature type="compositionally biased region" description="Basic and acidic residues" evidence="5">
    <location>
        <begin position="63"/>
        <end position="72"/>
    </location>
</feature>
<evidence type="ECO:0000256" key="2">
    <source>
        <dbReference type="ARBA" id="ARBA00022670"/>
    </source>
</evidence>
<dbReference type="SUPFAM" id="SSF54001">
    <property type="entry name" value="Cysteine proteinases"/>
    <property type="match status" value="1"/>
</dbReference>
<sequence>MMTTYLQTRSDTFFSLFWQAAVCFAMALLFFSSCASAAGHQKFVKPPVTAKAQSKGSQKRKKDAGMRTDGRKVAQVKAHPLKTHPLKTMRAAPLSLASASKSMQPKDRLQTVRQGVVSKLMKQLGKPYRYGGESPITGFDCSGLVNYAYRDKLKSTLPRTANSMYHMPSQKAKRVGKTELNAGDLVFFHTHGRGTEHADHVGVYLGGGEFIQAPRTGKDIQISRLGDDYWQERYIGARRVLLNDAVR</sequence>
<keyword evidence="4" id="KW-0788">Thiol protease</keyword>
<evidence type="ECO:0000256" key="3">
    <source>
        <dbReference type="ARBA" id="ARBA00022801"/>
    </source>
</evidence>
<dbReference type="InterPro" id="IPR038765">
    <property type="entry name" value="Papain-like_cys_pep_sf"/>
</dbReference>
<dbReference type="GO" id="GO:0006508">
    <property type="term" value="P:proteolysis"/>
    <property type="evidence" value="ECO:0007669"/>
    <property type="project" value="UniProtKB-KW"/>
</dbReference>
<keyword evidence="3 8" id="KW-0378">Hydrolase</keyword>
<dbReference type="KEGG" id="lri:NCTC12151_02735"/>
<dbReference type="InterPro" id="IPR000064">
    <property type="entry name" value="NLP_P60_dom"/>
</dbReference>
<feature type="region of interest" description="Disordered" evidence="5">
    <location>
        <begin position="46"/>
        <end position="72"/>
    </location>
</feature>
<protein>
    <submittedName>
        <fullName evidence="8">Probable endopeptidase YafL</fullName>
        <ecNumber evidence="8">3.4.-.-</ecNumber>
    </submittedName>
</protein>
<evidence type="ECO:0000256" key="4">
    <source>
        <dbReference type="ARBA" id="ARBA00022807"/>
    </source>
</evidence>
<dbReference type="GO" id="GO:0008234">
    <property type="term" value="F:cysteine-type peptidase activity"/>
    <property type="evidence" value="ECO:0007669"/>
    <property type="project" value="UniProtKB-KW"/>
</dbReference>
<evidence type="ECO:0000256" key="5">
    <source>
        <dbReference type="SAM" id="MobiDB-lite"/>
    </source>
</evidence>
<dbReference type="EMBL" id="LS483470">
    <property type="protein sequence ID" value="SQI42827.1"/>
    <property type="molecule type" value="Genomic_DNA"/>
</dbReference>
<dbReference type="PROSITE" id="PS51935">
    <property type="entry name" value="NLPC_P60"/>
    <property type="match status" value="1"/>
</dbReference>
<dbReference type="PANTHER" id="PTHR47053">
    <property type="entry name" value="MUREIN DD-ENDOPEPTIDASE MEPH-RELATED"/>
    <property type="match status" value="1"/>
</dbReference>
<keyword evidence="9" id="KW-1185">Reference proteome</keyword>
<evidence type="ECO:0000313" key="9">
    <source>
        <dbReference type="Proteomes" id="UP000249005"/>
    </source>
</evidence>
<evidence type="ECO:0000256" key="1">
    <source>
        <dbReference type="ARBA" id="ARBA00007074"/>
    </source>
</evidence>
<evidence type="ECO:0000256" key="6">
    <source>
        <dbReference type="SAM" id="SignalP"/>
    </source>
</evidence>
<dbReference type="EC" id="3.4.-.-" evidence="8"/>
<dbReference type="Proteomes" id="UP000249005">
    <property type="component" value="Chromosome 1"/>
</dbReference>
<feature type="chain" id="PRO_5015882853" evidence="6">
    <location>
        <begin position="38"/>
        <end position="247"/>
    </location>
</feature>
<accession>A0A2X4USL6</accession>
<gene>
    <name evidence="8" type="primary">yafL</name>
    <name evidence="8" type="ORF">NCTC12151_02735</name>
</gene>
<reference evidence="8 9" key="1">
    <citation type="submission" date="2018-06" db="EMBL/GenBank/DDBJ databases">
        <authorList>
            <consortium name="Pathogen Informatics"/>
            <person name="Doyle S."/>
        </authorList>
    </citation>
    <scope>NUCLEOTIDE SEQUENCE [LARGE SCALE GENOMIC DNA]</scope>
    <source>
        <strain evidence="8 9">NCTC12151</strain>
    </source>
</reference>
<name>A0A2X4USL6_9GAMM</name>
<dbReference type="PANTHER" id="PTHR47053:SF1">
    <property type="entry name" value="MUREIN DD-ENDOPEPTIDASE MEPH-RELATED"/>
    <property type="match status" value="1"/>
</dbReference>
<keyword evidence="2" id="KW-0645">Protease</keyword>
<dbReference type="OrthoDB" id="9807055at2"/>
<evidence type="ECO:0000259" key="7">
    <source>
        <dbReference type="PROSITE" id="PS51935"/>
    </source>
</evidence>
<keyword evidence="6" id="KW-0732">Signal</keyword>
<feature type="signal peptide" evidence="6">
    <location>
        <begin position="1"/>
        <end position="37"/>
    </location>
</feature>
<organism evidence="8 9">
    <name type="scientific">Leminorella richardii</name>
    <dbReference type="NCBI Taxonomy" id="158841"/>
    <lineage>
        <taxon>Bacteria</taxon>
        <taxon>Pseudomonadati</taxon>
        <taxon>Pseudomonadota</taxon>
        <taxon>Gammaproteobacteria</taxon>
        <taxon>Enterobacterales</taxon>
        <taxon>Budviciaceae</taxon>
        <taxon>Leminorella</taxon>
    </lineage>
</organism>
<dbReference type="InterPro" id="IPR051202">
    <property type="entry name" value="Peptidase_C40"/>
</dbReference>
<evidence type="ECO:0000313" key="8">
    <source>
        <dbReference type="EMBL" id="SQI42827.1"/>
    </source>
</evidence>
<dbReference type="AlphaFoldDB" id="A0A2X4USL6"/>
<dbReference type="Gene3D" id="3.90.1720.10">
    <property type="entry name" value="endopeptidase domain like (from Nostoc punctiforme)"/>
    <property type="match status" value="1"/>
</dbReference>
<dbReference type="Pfam" id="PF00877">
    <property type="entry name" value="NLPC_P60"/>
    <property type="match status" value="1"/>
</dbReference>
<proteinExistence type="inferred from homology"/>
<feature type="domain" description="NlpC/P60" evidence="7">
    <location>
        <begin position="110"/>
        <end position="241"/>
    </location>
</feature>